<dbReference type="InterPro" id="IPR036388">
    <property type="entry name" value="WH-like_DNA-bd_sf"/>
</dbReference>
<dbReference type="GO" id="GO:0006352">
    <property type="term" value="P:DNA-templated transcription initiation"/>
    <property type="evidence" value="ECO:0007669"/>
    <property type="project" value="InterPro"/>
</dbReference>
<dbReference type="SUPFAM" id="SSF88659">
    <property type="entry name" value="Sigma3 and sigma4 domains of RNA polymerase sigma factors"/>
    <property type="match status" value="1"/>
</dbReference>
<proteinExistence type="inferred from homology"/>
<accession>A0A1I5MFS8</accession>
<name>A0A1I5MFS8_9BACT</name>
<dbReference type="Gene3D" id="1.10.1740.10">
    <property type="match status" value="1"/>
</dbReference>
<dbReference type="Proteomes" id="UP000199306">
    <property type="component" value="Unassembled WGS sequence"/>
</dbReference>
<evidence type="ECO:0000256" key="2">
    <source>
        <dbReference type="ARBA" id="ARBA00023015"/>
    </source>
</evidence>
<evidence type="ECO:0000259" key="6">
    <source>
        <dbReference type="Pfam" id="PF08281"/>
    </source>
</evidence>
<reference evidence="7 8" key="1">
    <citation type="submission" date="2016-10" db="EMBL/GenBank/DDBJ databases">
        <authorList>
            <person name="de Groot N.N."/>
        </authorList>
    </citation>
    <scope>NUCLEOTIDE SEQUENCE [LARGE SCALE GENOMIC DNA]</scope>
    <source>
        <strain evidence="8">E92,LMG 26720,CCM 7988</strain>
    </source>
</reference>
<dbReference type="Pfam" id="PF04542">
    <property type="entry name" value="Sigma70_r2"/>
    <property type="match status" value="1"/>
</dbReference>
<dbReference type="Pfam" id="PF08281">
    <property type="entry name" value="Sigma70_r4_2"/>
    <property type="match status" value="1"/>
</dbReference>
<dbReference type="InterPro" id="IPR014284">
    <property type="entry name" value="RNA_pol_sigma-70_dom"/>
</dbReference>
<gene>
    <name evidence="7" type="ORF">SAMN04515674_101288</name>
</gene>
<evidence type="ECO:0000256" key="3">
    <source>
        <dbReference type="ARBA" id="ARBA00023082"/>
    </source>
</evidence>
<evidence type="ECO:0000256" key="4">
    <source>
        <dbReference type="ARBA" id="ARBA00023163"/>
    </source>
</evidence>
<keyword evidence="3" id="KW-0731">Sigma factor</keyword>
<dbReference type="NCBIfam" id="TIGR02937">
    <property type="entry name" value="sigma70-ECF"/>
    <property type="match status" value="1"/>
</dbReference>
<evidence type="ECO:0000313" key="8">
    <source>
        <dbReference type="Proteomes" id="UP000199306"/>
    </source>
</evidence>
<protein>
    <submittedName>
        <fullName evidence="7">RNA polymerase sigma factor, sigma-70 family</fullName>
    </submittedName>
</protein>
<dbReference type="InterPro" id="IPR013249">
    <property type="entry name" value="RNA_pol_sigma70_r4_t2"/>
</dbReference>
<dbReference type="PANTHER" id="PTHR43133:SF46">
    <property type="entry name" value="RNA POLYMERASE SIGMA-70 FACTOR ECF SUBFAMILY"/>
    <property type="match status" value="1"/>
</dbReference>
<dbReference type="AlphaFoldDB" id="A0A1I5MFS8"/>
<organism evidence="7 8">
    <name type="scientific">Pseudarcicella hirudinis</name>
    <dbReference type="NCBI Taxonomy" id="1079859"/>
    <lineage>
        <taxon>Bacteria</taxon>
        <taxon>Pseudomonadati</taxon>
        <taxon>Bacteroidota</taxon>
        <taxon>Cytophagia</taxon>
        <taxon>Cytophagales</taxon>
        <taxon>Flectobacillaceae</taxon>
        <taxon>Pseudarcicella</taxon>
    </lineage>
</organism>
<evidence type="ECO:0000313" key="7">
    <source>
        <dbReference type="EMBL" id="SFP08445.1"/>
    </source>
</evidence>
<dbReference type="EMBL" id="FOXH01000001">
    <property type="protein sequence ID" value="SFP08445.1"/>
    <property type="molecule type" value="Genomic_DNA"/>
</dbReference>
<dbReference type="InterPro" id="IPR013324">
    <property type="entry name" value="RNA_pol_sigma_r3/r4-like"/>
</dbReference>
<dbReference type="SUPFAM" id="SSF88946">
    <property type="entry name" value="Sigma2 domain of RNA polymerase sigma factors"/>
    <property type="match status" value="1"/>
</dbReference>
<keyword evidence="2" id="KW-0805">Transcription regulation</keyword>
<dbReference type="Gene3D" id="1.10.10.10">
    <property type="entry name" value="Winged helix-like DNA-binding domain superfamily/Winged helix DNA-binding domain"/>
    <property type="match status" value="1"/>
</dbReference>
<keyword evidence="4" id="KW-0804">Transcription</keyword>
<evidence type="ECO:0000256" key="1">
    <source>
        <dbReference type="ARBA" id="ARBA00010641"/>
    </source>
</evidence>
<dbReference type="InterPro" id="IPR039425">
    <property type="entry name" value="RNA_pol_sigma-70-like"/>
</dbReference>
<feature type="domain" description="RNA polymerase sigma-70 region 2" evidence="5">
    <location>
        <begin position="25"/>
        <end position="92"/>
    </location>
</feature>
<dbReference type="InterPro" id="IPR007627">
    <property type="entry name" value="RNA_pol_sigma70_r2"/>
</dbReference>
<dbReference type="STRING" id="1079859.SAMN04515674_101288"/>
<dbReference type="RefSeq" id="WP_177219270.1">
    <property type="nucleotide sequence ID" value="NZ_FOXH01000001.1"/>
</dbReference>
<evidence type="ECO:0000259" key="5">
    <source>
        <dbReference type="Pfam" id="PF04542"/>
    </source>
</evidence>
<dbReference type="PANTHER" id="PTHR43133">
    <property type="entry name" value="RNA POLYMERASE ECF-TYPE SIGMA FACTO"/>
    <property type="match status" value="1"/>
</dbReference>
<comment type="similarity">
    <text evidence="1">Belongs to the sigma-70 factor family. ECF subfamily.</text>
</comment>
<sequence length="190" mass="22626">MTKIYDEEALWDAFRTGDHEAFTKIYKSYVNVLYSYSTGITQDRELIKDCLHDLFVELWRNHATIGKTTSIKYYLMASIKRKLVRQLENQQKHFQHQANYYSENPDFVLSHETAMLSIEDENKVGFLLNDSFRFLSKRQKEALSLRYFHDMDTDQISTFMKINPQSVYNLIFGALKILKEHLRGEQLAWY</sequence>
<dbReference type="GO" id="GO:0016987">
    <property type="term" value="F:sigma factor activity"/>
    <property type="evidence" value="ECO:0007669"/>
    <property type="project" value="UniProtKB-KW"/>
</dbReference>
<feature type="domain" description="RNA polymerase sigma factor 70 region 4 type 2" evidence="6">
    <location>
        <begin position="135"/>
        <end position="176"/>
    </location>
</feature>
<dbReference type="GO" id="GO:0003677">
    <property type="term" value="F:DNA binding"/>
    <property type="evidence" value="ECO:0007669"/>
    <property type="project" value="InterPro"/>
</dbReference>
<keyword evidence="8" id="KW-1185">Reference proteome</keyword>
<dbReference type="InterPro" id="IPR013325">
    <property type="entry name" value="RNA_pol_sigma_r2"/>
</dbReference>